<proteinExistence type="predicted"/>
<sequence length="241" mass="25718">MNKFAAVTAVALTVIYLAGDAGRQNPKINAFLEHIENGYGSINDTLKDAKVIDGLLVLRKLYGAIAIAAFALFFIFPKVIGPSVQVAGLLSTAGLTSIFAWLSIKWCLSHKKAAAEFGSQVALLVCGPLVLGIADLVLKTPFTQALVEPLYRMPPPFGTMIPHFTNPLAIGVMFSLVFACVTAALYVVMWVAALPTTAASAALVLLPVVFARFIHLFAPRKAFMGFAIVLAVIATYWAAYA</sequence>
<organism evidence="1 2">
    <name type="scientific">Burkholderia territorii</name>
    <dbReference type="NCBI Taxonomy" id="1503055"/>
    <lineage>
        <taxon>Bacteria</taxon>
        <taxon>Pseudomonadati</taxon>
        <taxon>Pseudomonadota</taxon>
        <taxon>Betaproteobacteria</taxon>
        <taxon>Burkholderiales</taxon>
        <taxon>Burkholderiaceae</taxon>
        <taxon>Burkholderia</taxon>
        <taxon>Burkholderia cepacia complex</taxon>
    </lineage>
</organism>
<evidence type="ECO:0000313" key="2">
    <source>
        <dbReference type="Proteomes" id="UP000473571"/>
    </source>
</evidence>
<dbReference type="AlphaFoldDB" id="A0A6L3NKH5"/>
<dbReference type="RefSeq" id="WP_151004139.1">
    <property type="nucleotide sequence ID" value="NZ_CABVPO010000011.1"/>
</dbReference>
<gene>
    <name evidence="1" type="ORF">F7R13_07190</name>
</gene>
<accession>A0A6L3NKH5</accession>
<comment type="caution">
    <text evidence="1">The sequence shown here is derived from an EMBL/GenBank/DDBJ whole genome shotgun (WGS) entry which is preliminary data.</text>
</comment>
<protein>
    <submittedName>
        <fullName evidence="1">Uncharacterized protein</fullName>
    </submittedName>
</protein>
<dbReference type="EMBL" id="VZOL01000050">
    <property type="protein sequence ID" value="KAB0684798.1"/>
    <property type="molecule type" value="Genomic_DNA"/>
</dbReference>
<name>A0A6L3NKH5_9BURK</name>
<evidence type="ECO:0000313" key="1">
    <source>
        <dbReference type="EMBL" id="KAB0684798.1"/>
    </source>
</evidence>
<reference evidence="1 2" key="1">
    <citation type="submission" date="2019-09" db="EMBL/GenBank/DDBJ databases">
        <title>Draft genome sequences of 48 bacterial type strains from the CCUG.</title>
        <authorList>
            <person name="Tunovic T."/>
            <person name="Pineiro-Iglesias B."/>
            <person name="Unosson C."/>
            <person name="Inganas E."/>
            <person name="Ohlen M."/>
            <person name="Cardew S."/>
            <person name="Jensie-Markopoulos S."/>
            <person name="Salva-Serra F."/>
            <person name="Jaen-Luchoro D."/>
            <person name="Karlsson R."/>
            <person name="Svensson-Stadler L."/>
            <person name="Chun J."/>
            <person name="Moore E."/>
        </authorList>
    </citation>
    <scope>NUCLEOTIDE SEQUENCE [LARGE SCALE GENOMIC DNA]</scope>
    <source>
        <strain evidence="1 2">CCUG 65687</strain>
    </source>
</reference>
<dbReference type="Proteomes" id="UP000473571">
    <property type="component" value="Unassembled WGS sequence"/>
</dbReference>